<dbReference type="EMBL" id="CATNWA010018656">
    <property type="protein sequence ID" value="CAI9608708.1"/>
    <property type="molecule type" value="Genomic_DNA"/>
</dbReference>
<reference evidence="1" key="1">
    <citation type="submission" date="2023-05" db="EMBL/GenBank/DDBJ databases">
        <authorList>
            <person name="Stuckert A."/>
        </authorList>
    </citation>
    <scope>NUCLEOTIDE SEQUENCE</scope>
</reference>
<name>A0ABN9GJE9_9NEOB</name>
<evidence type="ECO:0000313" key="1">
    <source>
        <dbReference type="EMBL" id="CAI9608708.1"/>
    </source>
</evidence>
<comment type="caution">
    <text evidence="1">The sequence shown here is derived from an EMBL/GenBank/DDBJ whole genome shotgun (WGS) entry which is preliminary data.</text>
</comment>
<proteinExistence type="predicted"/>
<keyword evidence="2" id="KW-1185">Reference proteome</keyword>
<gene>
    <name evidence="1" type="ORF">SPARVUS_LOCUS14142323</name>
</gene>
<protein>
    <submittedName>
        <fullName evidence="1">Uncharacterized protein</fullName>
    </submittedName>
</protein>
<dbReference type="Proteomes" id="UP001162483">
    <property type="component" value="Unassembled WGS sequence"/>
</dbReference>
<accession>A0ABN9GJE9</accession>
<feature type="non-terminal residue" evidence="1">
    <location>
        <position position="1"/>
    </location>
</feature>
<evidence type="ECO:0000313" key="2">
    <source>
        <dbReference type="Proteomes" id="UP001162483"/>
    </source>
</evidence>
<organism evidence="1 2">
    <name type="scientific">Staurois parvus</name>
    <dbReference type="NCBI Taxonomy" id="386267"/>
    <lineage>
        <taxon>Eukaryota</taxon>
        <taxon>Metazoa</taxon>
        <taxon>Chordata</taxon>
        <taxon>Craniata</taxon>
        <taxon>Vertebrata</taxon>
        <taxon>Euteleostomi</taxon>
        <taxon>Amphibia</taxon>
        <taxon>Batrachia</taxon>
        <taxon>Anura</taxon>
        <taxon>Neobatrachia</taxon>
        <taxon>Ranoidea</taxon>
        <taxon>Ranidae</taxon>
        <taxon>Staurois</taxon>
    </lineage>
</organism>
<sequence>PSQVRSGEQVRISISQAEVRSGEQVRLSISQARSDQESR</sequence>